<dbReference type="Pfam" id="PF07790">
    <property type="entry name" value="Pilin_N"/>
    <property type="match status" value="1"/>
</dbReference>
<protein>
    <submittedName>
        <fullName evidence="3">Type IV pilin</fullName>
    </submittedName>
</protein>
<feature type="transmembrane region" description="Helical" evidence="1">
    <location>
        <begin position="17"/>
        <end position="38"/>
    </location>
</feature>
<dbReference type="InterPro" id="IPR012859">
    <property type="entry name" value="Pilin_N_archaeal"/>
</dbReference>
<dbReference type="Proteomes" id="UP000885648">
    <property type="component" value="Unassembled WGS sequence"/>
</dbReference>
<evidence type="ECO:0000259" key="2">
    <source>
        <dbReference type="Pfam" id="PF07790"/>
    </source>
</evidence>
<keyword evidence="1" id="KW-1133">Transmembrane helix</keyword>
<organism evidence="3">
    <name type="scientific">Methanofollis liminatans</name>
    <dbReference type="NCBI Taxonomy" id="2201"/>
    <lineage>
        <taxon>Archaea</taxon>
        <taxon>Methanobacteriati</taxon>
        <taxon>Methanobacteriota</taxon>
        <taxon>Stenosarchaea group</taxon>
        <taxon>Methanomicrobia</taxon>
        <taxon>Methanomicrobiales</taxon>
        <taxon>Methanomicrobiaceae</taxon>
        <taxon>Methanofollis</taxon>
    </lineage>
</organism>
<keyword evidence="1" id="KW-0812">Transmembrane</keyword>
<name>A0A831PSV5_9EURY</name>
<dbReference type="AlphaFoldDB" id="A0A831PSV5"/>
<gene>
    <name evidence="3" type="ORF">ENN52_01405</name>
</gene>
<dbReference type="PROSITE" id="PS51257">
    <property type="entry name" value="PROKAR_LIPOPROTEIN"/>
    <property type="match status" value="1"/>
</dbReference>
<proteinExistence type="predicted"/>
<keyword evidence="1" id="KW-0472">Membrane</keyword>
<comment type="caution">
    <text evidence="3">The sequence shown here is derived from an EMBL/GenBank/DDBJ whole genome shotgun (WGS) entry which is preliminary data.</text>
</comment>
<sequence>MTMKDNSDAVSEVIGEMLMIALVLILVAVFGCSVSSFIPEDRDPSITFLVTNTSENFTLWHKGGDWVRVSEIMVTVSNGTTVQRFDHTSFDCMPDAATIDLGGAITVPYPVQGDEEFRVFTPRIVLLTGRFG</sequence>
<evidence type="ECO:0000313" key="3">
    <source>
        <dbReference type="EMBL" id="HDS62793.1"/>
    </source>
</evidence>
<accession>A0A831PSV5</accession>
<evidence type="ECO:0000256" key="1">
    <source>
        <dbReference type="SAM" id="Phobius"/>
    </source>
</evidence>
<feature type="domain" description="Archaeal Type IV pilin N-terminal" evidence="2">
    <location>
        <begin position="8"/>
        <end position="78"/>
    </location>
</feature>
<dbReference type="EMBL" id="DSBY01000062">
    <property type="protein sequence ID" value="HDS62793.1"/>
    <property type="molecule type" value="Genomic_DNA"/>
</dbReference>
<reference evidence="3" key="1">
    <citation type="journal article" date="2020" name="mSystems">
        <title>Genome- and Community-Level Interaction Insights into Carbon Utilization and Element Cycling Functions of Hydrothermarchaeota in Hydrothermal Sediment.</title>
        <authorList>
            <person name="Zhou Z."/>
            <person name="Liu Y."/>
            <person name="Xu W."/>
            <person name="Pan J."/>
            <person name="Luo Z.H."/>
            <person name="Li M."/>
        </authorList>
    </citation>
    <scope>NUCLEOTIDE SEQUENCE</scope>
    <source>
        <strain evidence="3">SpSt-1183</strain>
    </source>
</reference>